<accession>A0ABQ9K3M4</accession>
<evidence type="ECO:0000313" key="1">
    <source>
        <dbReference type="EMBL" id="KAJ8984671.1"/>
    </source>
</evidence>
<name>A0ABQ9K3M4_9CUCU</name>
<dbReference type="Proteomes" id="UP001162164">
    <property type="component" value="Unassembled WGS sequence"/>
</dbReference>
<sequence>MGTILKLQSALGKSLLNYVTKVNTTLAVPVSRALHIQVDRKNAKVSDSTSKVYPIVDHTRTMP</sequence>
<proteinExistence type="predicted"/>
<keyword evidence="2" id="KW-1185">Reference proteome</keyword>
<evidence type="ECO:0000313" key="2">
    <source>
        <dbReference type="Proteomes" id="UP001162164"/>
    </source>
</evidence>
<reference evidence="1" key="1">
    <citation type="journal article" date="2023" name="Insect Mol. Biol.">
        <title>Genome sequencing provides insights into the evolution of gene families encoding plant cell wall-degrading enzymes in longhorned beetles.</title>
        <authorList>
            <person name="Shin N.R."/>
            <person name="Okamura Y."/>
            <person name="Kirsch R."/>
            <person name="Pauchet Y."/>
        </authorList>
    </citation>
    <scope>NUCLEOTIDE SEQUENCE</scope>
    <source>
        <strain evidence="1">MMC_N1</strain>
    </source>
</reference>
<gene>
    <name evidence="1" type="ORF">NQ317_015762</name>
</gene>
<dbReference type="EMBL" id="JAPWTJ010000029">
    <property type="protein sequence ID" value="KAJ8984671.1"/>
    <property type="molecule type" value="Genomic_DNA"/>
</dbReference>
<organism evidence="1 2">
    <name type="scientific">Molorchus minor</name>
    <dbReference type="NCBI Taxonomy" id="1323400"/>
    <lineage>
        <taxon>Eukaryota</taxon>
        <taxon>Metazoa</taxon>
        <taxon>Ecdysozoa</taxon>
        <taxon>Arthropoda</taxon>
        <taxon>Hexapoda</taxon>
        <taxon>Insecta</taxon>
        <taxon>Pterygota</taxon>
        <taxon>Neoptera</taxon>
        <taxon>Endopterygota</taxon>
        <taxon>Coleoptera</taxon>
        <taxon>Polyphaga</taxon>
        <taxon>Cucujiformia</taxon>
        <taxon>Chrysomeloidea</taxon>
        <taxon>Cerambycidae</taxon>
        <taxon>Lamiinae</taxon>
        <taxon>Monochamini</taxon>
        <taxon>Molorchus</taxon>
    </lineage>
</organism>
<protein>
    <submittedName>
        <fullName evidence="1">Uncharacterized protein</fullName>
    </submittedName>
</protein>
<comment type="caution">
    <text evidence="1">The sequence shown here is derived from an EMBL/GenBank/DDBJ whole genome shotgun (WGS) entry which is preliminary data.</text>
</comment>